<proteinExistence type="inferred from homology"/>
<comment type="cofactor">
    <cofactor evidence="5">
        <name>Mg(2+)</name>
        <dbReference type="ChEBI" id="CHEBI:18420"/>
    </cofactor>
</comment>
<evidence type="ECO:0000256" key="2">
    <source>
        <dbReference type="ARBA" id="ARBA00022722"/>
    </source>
</evidence>
<dbReference type="AlphaFoldDB" id="A0AAJ1U178"/>
<keyword evidence="2 5" id="KW-0540">Nuclease</keyword>
<feature type="binding site" evidence="5">
    <location>
        <position position="93"/>
    </location>
    <ligand>
        <name>Mg(2+)</name>
        <dbReference type="ChEBI" id="CHEBI:18420"/>
    </ligand>
</feature>
<dbReference type="GO" id="GO:0016787">
    <property type="term" value="F:hydrolase activity"/>
    <property type="evidence" value="ECO:0007669"/>
    <property type="project" value="UniProtKB-KW"/>
</dbReference>
<keyword evidence="5" id="KW-0800">Toxin</keyword>
<evidence type="ECO:0000259" key="6">
    <source>
        <dbReference type="Pfam" id="PF01850"/>
    </source>
</evidence>
<reference evidence="7" key="1">
    <citation type="submission" date="2023-07" db="EMBL/GenBank/DDBJ databases">
        <title>Genomic Encyclopedia of Type Strains, Phase IV (KMG-IV): sequencing the most valuable type-strain genomes for metagenomic binning, comparative biology and taxonomic classification.</title>
        <authorList>
            <person name="Goeker M."/>
        </authorList>
    </citation>
    <scope>NUCLEOTIDE SEQUENCE</scope>
    <source>
        <strain evidence="7">DSM 19569</strain>
    </source>
</reference>
<dbReference type="EC" id="3.1.-.-" evidence="5"/>
<keyword evidence="5" id="KW-0460">Magnesium</keyword>
<keyword evidence="4 5" id="KW-0378">Hydrolase</keyword>
<evidence type="ECO:0000256" key="3">
    <source>
        <dbReference type="ARBA" id="ARBA00022723"/>
    </source>
</evidence>
<dbReference type="Proteomes" id="UP001223420">
    <property type="component" value="Unassembled WGS sequence"/>
</dbReference>
<dbReference type="GO" id="GO:0090729">
    <property type="term" value="F:toxin activity"/>
    <property type="evidence" value="ECO:0007669"/>
    <property type="project" value="UniProtKB-KW"/>
</dbReference>
<dbReference type="EMBL" id="JAUSWL010000025">
    <property type="protein sequence ID" value="MDQ0547418.1"/>
    <property type="molecule type" value="Genomic_DNA"/>
</dbReference>
<comment type="caution">
    <text evidence="7">The sequence shown here is derived from an EMBL/GenBank/DDBJ whole genome shotgun (WGS) entry which is preliminary data.</text>
</comment>
<sequence>MTGVVLDASALLALLLGEPGADRVKAALDGSVMTTVNLAEVVSHYAKLGAARAEIDALLRPLPIRWVTVDAALSYEAGMLRPLTVEGGLSLGDRYCLALAKQEDRPALTAERRWTTIAEAADVVVEMIR</sequence>
<evidence type="ECO:0000256" key="1">
    <source>
        <dbReference type="ARBA" id="ARBA00022649"/>
    </source>
</evidence>
<organism evidence="7 8">
    <name type="scientific">Methylobacterium brachiatum</name>
    <dbReference type="NCBI Taxonomy" id="269660"/>
    <lineage>
        <taxon>Bacteria</taxon>
        <taxon>Pseudomonadati</taxon>
        <taxon>Pseudomonadota</taxon>
        <taxon>Alphaproteobacteria</taxon>
        <taxon>Hyphomicrobiales</taxon>
        <taxon>Methylobacteriaceae</taxon>
        <taxon>Methylobacterium</taxon>
    </lineage>
</organism>
<dbReference type="RefSeq" id="WP_007568961.1">
    <property type="nucleotide sequence ID" value="NZ_JAJALK010000027.1"/>
</dbReference>
<dbReference type="GO" id="GO:0004540">
    <property type="term" value="F:RNA nuclease activity"/>
    <property type="evidence" value="ECO:0007669"/>
    <property type="project" value="InterPro"/>
</dbReference>
<dbReference type="Pfam" id="PF01850">
    <property type="entry name" value="PIN"/>
    <property type="match status" value="1"/>
</dbReference>
<accession>A0AAJ1U178</accession>
<dbReference type="SUPFAM" id="SSF88723">
    <property type="entry name" value="PIN domain-like"/>
    <property type="match status" value="1"/>
</dbReference>
<name>A0AAJ1U178_9HYPH</name>
<dbReference type="Gene3D" id="3.40.50.1010">
    <property type="entry name" value="5'-nuclease"/>
    <property type="match status" value="1"/>
</dbReference>
<keyword evidence="1 5" id="KW-1277">Toxin-antitoxin system</keyword>
<dbReference type="InterPro" id="IPR002716">
    <property type="entry name" value="PIN_dom"/>
</dbReference>
<dbReference type="HAMAP" id="MF_00265">
    <property type="entry name" value="VapC_Nob1"/>
    <property type="match status" value="1"/>
</dbReference>
<feature type="domain" description="PIN" evidence="6">
    <location>
        <begin position="4"/>
        <end position="118"/>
    </location>
</feature>
<protein>
    <recommendedName>
        <fullName evidence="5">Ribonuclease VapC</fullName>
        <shortName evidence="5">RNase VapC</shortName>
        <ecNumber evidence="5">3.1.-.-</ecNumber>
    </recommendedName>
    <alternativeName>
        <fullName evidence="5">Toxin VapC</fullName>
    </alternativeName>
</protein>
<comment type="function">
    <text evidence="5">Toxic component of a toxin-antitoxin (TA) system. An RNase.</text>
</comment>
<dbReference type="GO" id="GO:0000287">
    <property type="term" value="F:magnesium ion binding"/>
    <property type="evidence" value="ECO:0007669"/>
    <property type="project" value="UniProtKB-UniRule"/>
</dbReference>
<comment type="similarity">
    <text evidence="5">Belongs to the PINc/VapC protein family.</text>
</comment>
<evidence type="ECO:0000256" key="4">
    <source>
        <dbReference type="ARBA" id="ARBA00022801"/>
    </source>
</evidence>
<feature type="binding site" evidence="5">
    <location>
        <position position="7"/>
    </location>
    <ligand>
        <name>Mg(2+)</name>
        <dbReference type="ChEBI" id="CHEBI:18420"/>
    </ligand>
</feature>
<evidence type="ECO:0000313" key="8">
    <source>
        <dbReference type="Proteomes" id="UP001223420"/>
    </source>
</evidence>
<evidence type="ECO:0000256" key="5">
    <source>
        <dbReference type="HAMAP-Rule" id="MF_00265"/>
    </source>
</evidence>
<dbReference type="InterPro" id="IPR029060">
    <property type="entry name" value="PIN-like_dom_sf"/>
</dbReference>
<dbReference type="CDD" id="cd18682">
    <property type="entry name" value="PIN_VapC-like"/>
    <property type="match status" value="1"/>
</dbReference>
<evidence type="ECO:0000313" key="7">
    <source>
        <dbReference type="EMBL" id="MDQ0547418.1"/>
    </source>
</evidence>
<dbReference type="InterPro" id="IPR022907">
    <property type="entry name" value="VapC_family"/>
</dbReference>
<keyword evidence="3 5" id="KW-0479">Metal-binding</keyword>
<gene>
    <name evidence="5" type="primary">vapC</name>
    <name evidence="7" type="ORF">QO001_006377</name>
</gene>